<gene>
    <name evidence="1" type="ORF">ACFSUN_09010</name>
</gene>
<evidence type="ECO:0000313" key="2">
    <source>
        <dbReference type="Proteomes" id="UP001597451"/>
    </source>
</evidence>
<protein>
    <submittedName>
        <fullName evidence="1">IS21 family transposase</fullName>
    </submittedName>
</protein>
<reference evidence="2" key="1">
    <citation type="journal article" date="2019" name="Int. J. Syst. Evol. Microbiol.">
        <title>The Global Catalogue of Microorganisms (GCM) 10K type strain sequencing project: providing services to taxonomists for standard genome sequencing and annotation.</title>
        <authorList>
            <consortium name="The Broad Institute Genomics Platform"/>
            <consortium name="The Broad Institute Genome Sequencing Center for Infectious Disease"/>
            <person name="Wu L."/>
            <person name="Ma J."/>
        </authorList>
    </citation>
    <scope>NUCLEOTIDE SEQUENCE [LARGE SCALE GENOMIC DNA]</scope>
    <source>
        <strain evidence="2">TISTR 1858</strain>
    </source>
</reference>
<sequence>GEITIDSMKEHIPKGYNFSYLHLILYWDRYKVVSPYGEILHSDFRPYMNKNRNIPWLSIMRAWASKPRSVPYSRYNPYLPGRIAAYLSIEPLTLRKERLHWLINLLIQYDMEEVNDKFYDLLQQQSERTFDSTSHPYDVDWSKYDLLQPGAKEDGEQRV</sequence>
<evidence type="ECO:0000313" key="1">
    <source>
        <dbReference type="EMBL" id="MFD2628917.1"/>
    </source>
</evidence>
<name>A0ABW5PZX7_9BACI</name>
<dbReference type="EMBL" id="JBHUMX010000027">
    <property type="protein sequence ID" value="MFD2628917.1"/>
    <property type="molecule type" value="Genomic_DNA"/>
</dbReference>
<comment type="caution">
    <text evidence="1">The sequence shown here is derived from an EMBL/GenBank/DDBJ whole genome shotgun (WGS) entry which is preliminary data.</text>
</comment>
<accession>A0ABW5PZX7</accession>
<organism evidence="1 2">
    <name type="scientific">Oceanobacillus kapialis</name>
    <dbReference type="NCBI Taxonomy" id="481353"/>
    <lineage>
        <taxon>Bacteria</taxon>
        <taxon>Bacillati</taxon>
        <taxon>Bacillota</taxon>
        <taxon>Bacilli</taxon>
        <taxon>Bacillales</taxon>
        <taxon>Bacillaceae</taxon>
        <taxon>Oceanobacillus</taxon>
    </lineage>
</organism>
<proteinExistence type="predicted"/>
<dbReference type="Proteomes" id="UP001597451">
    <property type="component" value="Unassembled WGS sequence"/>
</dbReference>
<keyword evidence="2" id="KW-1185">Reference proteome</keyword>
<feature type="non-terminal residue" evidence="1">
    <location>
        <position position="1"/>
    </location>
</feature>